<dbReference type="GO" id="GO:0015293">
    <property type="term" value="F:symporter activity"/>
    <property type="evidence" value="ECO:0007669"/>
    <property type="project" value="InterPro"/>
</dbReference>
<keyword evidence="3" id="KW-0812">Transmembrane</keyword>
<dbReference type="Gene3D" id="1.20.1250.20">
    <property type="entry name" value="MFS general substrate transporter like domains"/>
    <property type="match status" value="1"/>
</dbReference>
<evidence type="ECO:0000256" key="1">
    <source>
        <dbReference type="ARBA" id="ARBA00008335"/>
    </source>
</evidence>
<name>A0A6S7JLW5_PARCT</name>
<dbReference type="OrthoDB" id="5953442at2759"/>
<dbReference type="Proteomes" id="UP001152795">
    <property type="component" value="Unassembled WGS sequence"/>
</dbReference>
<dbReference type="GO" id="GO:0005886">
    <property type="term" value="C:plasma membrane"/>
    <property type="evidence" value="ECO:0007669"/>
    <property type="project" value="TreeGrafter"/>
</dbReference>
<sequence>MTTGSMRDYMDGEDIKPPSESEREERNLVVLTWRTRLCYGVGHVLNDLCANVWFSYLLVYMQYVVRLSPVTAGSLLLVGQVADALSTPVVGIESDRTGYYKYGRRKLWHLLGITCVSLSFPFIFVKCLGCENSSEYALVIYYVPFIVVFQFGWAATQISHLSLIPELSECKIEKVTLNAIR</sequence>
<keyword evidence="3" id="KW-0472">Membrane</keyword>
<keyword evidence="3" id="KW-1133">Transmembrane helix</keyword>
<reference evidence="4" key="1">
    <citation type="submission" date="2020-04" db="EMBL/GenBank/DDBJ databases">
        <authorList>
            <person name="Alioto T."/>
            <person name="Alioto T."/>
            <person name="Gomez Garrido J."/>
        </authorList>
    </citation>
    <scope>NUCLEOTIDE SEQUENCE</scope>
    <source>
        <strain evidence="4">A484AB</strain>
    </source>
</reference>
<dbReference type="InterPro" id="IPR039672">
    <property type="entry name" value="MFS_2"/>
</dbReference>
<evidence type="ECO:0000256" key="3">
    <source>
        <dbReference type="SAM" id="Phobius"/>
    </source>
</evidence>
<feature type="transmembrane region" description="Helical" evidence="3">
    <location>
        <begin position="136"/>
        <end position="155"/>
    </location>
</feature>
<gene>
    <name evidence="4" type="ORF">PACLA_8A003392</name>
</gene>
<dbReference type="SUPFAM" id="SSF103473">
    <property type="entry name" value="MFS general substrate transporter"/>
    <property type="match status" value="1"/>
</dbReference>
<dbReference type="PANTHER" id="PTHR11328:SF28">
    <property type="entry name" value="MAJOR FACILITATOR SUPERFAMILY DOMAIN-CONTAINING PROTEIN 12"/>
    <property type="match status" value="1"/>
</dbReference>
<accession>A0A6S7JLW5</accession>
<evidence type="ECO:0000313" key="4">
    <source>
        <dbReference type="EMBL" id="CAB4031861.1"/>
    </source>
</evidence>
<dbReference type="AlphaFoldDB" id="A0A6S7JLW5"/>
<feature type="transmembrane region" description="Helical" evidence="3">
    <location>
        <begin position="107"/>
        <end position="124"/>
    </location>
</feature>
<dbReference type="GO" id="GO:0008643">
    <property type="term" value="P:carbohydrate transport"/>
    <property type="evidence" value="ECO:0007669"/>
    <property type="project" value="InterPro"/>
</dbReference>
<evidence type="ECO:0000313" key="5">
    <source>
        <dbReference type="Proteomes" id="UP001152795"/>
    </source>
</evidence>
<dbReference type="InterPro" id="IPR036259">
    <property type="entry name" value="MFS_trans_sf"/>
</dbReference>
<comment type="caution">
    <text evidence="4">The sequence shown here is derived from an EMBL/GenBank/DDBJ whole genome shotgun (WGS) entry which is preliminary data.</text>
</comment>
<evidence type="ECO:0000256" key="2">
    <source>
        <dbReference type="SAM" id="MobiDB-lite"/>
    </source>
</evidence>
<comment type="similarity">
    <text evidence="1">Belongs to the major facilitator superfamily.</text>
</comment>
<feature type="compositionally biased region" description="Basic and acidic residues" evidence="2">
    <location>
        <begin position="8"/>
        <end position="21"/>
    </location>
</feature>
<dbReference type="PANTHER" id="PTHR11328">
    <property type="entry name" value="MAJOR FACILITATOR SUPERFAMILY DOMAIN-CONTAINING PROTEIN"/>
    <property type="match status" value="1"/>
</dbReference>
<keyword evidence="5" id="KW-1185">Reference proteome</keyword>
<organism evidence="4 5">
    <name type="scientific">Paramuricea clavata</name>
    <name type="common">Red gorgonian</name>
    <name type="synonym">Violescent sea-whip</name>
    <dbReference type="NCBI Taxonomy" id="317549"/>
    <lineage>
        <taxon>Eukaryota</taxon>
        <taxon>Metazoa</taxon>
        <taxon>Cnidaria</taxon>
        <taxon>Anthozoa</taxon>
        <taxon>Octocorallia</taxon>
        <taxon>Malacalcyonacea</taxon>
        <taxon>Plexauridae</taxon>
        <taxon>Paramuricea</taxon>
    </lineage>
</organism>
<proteinExistence type="inferred from homology"/>
<feature type="region of interest" description="Disordered" evidence="2">
    <location>
        <begin position="1"/>
        <end position="21"/>
    </location>
</feature>
<protein>
    <submittedName>
        <fullName evidence="4">Major facilitator superfamily domain-containing 12-like</fullName>
    </submittedName>
</protein>
<dbReference type="Pfam" id="PF13347">
    <property type="entry name" value="MFS_2"/>
    <property type="match status" value="1"/>
</dbReference>
<dbReference type="EMBL" id="CACRXK020017946">
    <property type="protein sequence ID" value="CAB4031861.1"/>
    <property type="molecule type" value="Genomic_DNA"/>
</dbReference>